<feature type="modified residue" description="4-aspartylphosphate" evidence="5">
    <location>
        <position position="57"/>
    </location>
</feature>
<dbReference type="PRINTS" id="PR00038">
    <property type="entry name" value="HTHLUXR"/>
</dbReference>
<dbReference type="PROSITE" id="PS00622">
    <property type="entry name" value="HTH_LUXR_1"/>
    <property type="match status" value="1"/>
</dbReference>
<evidence type="ECO:0000256" key="5">
    <source>
        <dbReference type="PROSITE-ProRule" id="PRU00169"/>
    </source>
</evidence>
<dbReference type="GO" id="GO:0000160">
    <property type="term" value="P:phosphorelay signal transduction system"/>
    <property type="evidence" value="ECO:0007669"/>
    <property type="project" value="InterPro"/>
</dbReference>
<dbReference type="SUPFAM" id="SSF52172">
    <property type="entry name" value="CheY-like"/>
    <property type="match status" value="1"/>
</dbReference>
<evidence type="ECO:0000256" key="1">
    <source>
        <dbReference type="ARBA" id="ARBA00022553"/>
    </source>
</evidence>
<dbReference type="Gene3D" id="3.40.50.2300">
    <property type="match status" value="1"/>
</dbReference>
<dbReference type="AlphaFoldDB" id="A0A1R4KBC1"/>
<feature type="domain" description="HTH luxR-type" evidence="6">
    <location>
        <begin position="149"/>
        <end position="214"/>
    </location>
</feature>
<evidence type="ECO:0000256" key="4">
    <source>
        <dbReference type="ARBA" id="ARBA00023163"/>
    </source>
</evidence>
<keyword evidence="1 5" id="KW-0597">Phosphoprotein</keyword>
<evidence type="ECO:0000313" key="8">
    <source>
        <dbReference type="EMBL" id="SJN41445.1"/>
    </source>
</evidence>
<keyword evidence="9" id="KW-1185">Reference proteome</keyword>
<evidence type="ECO:0000256" key="3">
    <source>
        <dbReference type="ARBA" id="ARBA00023125"/>
    </source>
</evidence>
<feature type="domain" description="Response regulatory" evidence="7">
    <location>
        <begin position="6"/>
        <end position="122"/>
    </location>
</feature>
<dbReference type="Pfam" id="PF00196">
    <property type="entry name" value="GerE"/>
    <property type="match status" value="1"/>
</dbReference>
<dbReference type="PANTHER" id="PTHR43214:SF24">
    <property type="entry name" value="TRANSCRIPTIONAL REGULATORY PROTEIN NARL-RELATED"/>
    <property type="match status" value="1"/>
</dbReference>
<dbReference type="Proteomes" id="UP000188342">
    <property type="component" value="Unassembled WGS sequence"/>
</dbReference>
<organism evidence="8 9">
    <name type="scientific">Luteococcus japonicus LSP_Lj1</name>
    <dbReference type="NCBI Taxonomy" id="1255658"/>
    <lineage>
        <taxon>Bacteria</taxon>
        <taxon>Bacillati</taxon>
        <taxon>Actinomycetota</taxon>
        <taxon>Actinomycetes</taxon>
        <taxon>Propionibacteriales</taxon>
        <taxon>Propionibacteriaceae</taxon>
        <taxon>Luteococcus</taxon>
    </lineage>
</organism>
<dbReference type="CDD" id="cd06170">
    <property type="entry name" value="LuxR_C_like"/>
    <property type="match status" value="1"/>
</dbReference>
<keyword evidence="3 8" id="KW-0238">DNA-binding</keyword>
<dbReference type="SMART" id="SM00448">
    <property type="entry name" value="REC"/>
    <property type="match status" value="1"/>
</dbReference>
<dbReference type="InterPro" id="IPR011006">
    <property type="entry name" value="CheY-like_superfamily"/>
</dbReference>
<keyword evidence="4" id="KW-0804">Transcription</keyword>
<dbReference type="PROSITE" id="PS50043">
    <property type="entry name" value="HTH_LUXR_2"/>
    <property type="match status" value="1"/>
</dbReference>
<proteinExistence type="predicted"/>
<evidence type="ECO:0000256" key="2">
    <source>
        <dbReference type="ARBA" id="ARBA00023015"/>
    </source>
</evidence>
<reference evidence="8 9" key="1">
    <citation type="submission" date="2017-02" db="EMBL/GenBank/DDBJ databases">
        <authorList>
            <person name="Peterson S.W."/>
        </authorList>
    </citation>
    <scope>NUCLEOTIDE SEQUENCE [LARGE SCALE GENOMIC DNA]</scope>
    <source>
        <strain evidence="8 9">LSP_Lj1</strain>
    </source>
</reference>
<dbReference type="InterPro" id="IPR058245">
    <property type="entry name" value="NreC/VraR/RcsB-like_REC"/>
</dbReference>
<dbReference type="STRING" id="1255658.FM114_12760"/>
<evidence type="ECO:0000259" key="7">
    <source>
        <dbReference type="PROSITE" id="PS50110"/>
    </source>
</evidence>
<name>A0A1R4KBC1_9ACTN</name>
<dbReference type="SUPFAM" id="SSF46894">
    <property type="entry name" value="C-terminal effector domain of the bipartite response regulators"/>
    <property type="match status" value="1"/>
</dbReference>
<dbReference type="InterPro" id="IPR039420">
    <property type="entry name" value="WalR-like"/>
</dbReference>
<dbReference type="InterPro" id="IPR000792">
    <property type="entry name" value="Tscrpt_reg_LuxR_C"/>
</dbReference>
<dbReference type="GO" id="GO:0006355">
    <property type="term" value="P:regulation of DNA-templated transcription"/>
    <property type="evidence" value="ECO:0007669"/>
    <property type="project" value="InterPro"/>
</dbReference>
<evidence type="ECO:0000313" key="9">
    <source>
        <dbReference type="Proteomes" id="UP000188342"/>
    </source>
</evidence>
<dbReference type="Pfam" id="PF00072">
    <property type="entry name" value="Response_reg"/>
    <property type="match status" value="1"/>
</dbReference>
<evidence type="ECO:0000259" key="6">
    <source>
        <dbReference type="PROSITE" id="PS50043"/>
    </source>
</evidence>
<dbReference type="SMART" id="SM00421">
    <property type="entry name" value="HTH_LUXR"/>
    <property type="match status" value="1"/>
</dbReference>
<dbReference type="InterPro" id="IPR016032">
    <property type="entry name" value="Sig_transdc_resp-reg_C-effctor"/>
</dbReference>
<dbReference type="GO" id="GO:0003677">
    <property type="term" value="F:DNA binding"/>
    <property type="evidence" value="ECO:0007669"/>
    <property type="project" value="UniProtKB-KW"/>
</dbReference>
<dbReference type="RefSeq" id="WP_245995580.1">
    <property type="nucleotide sequence ID" value="NZ_FUKQ01000047.1"/>
</dbReference>
<accession>A0A1R4KBC1</accession>
<protein>
    <submittedName>
        <fullName evidence="8">DNA-binding response regulator, LuxR family</fullName>
    </submittedName>
</protein>
<dbReference type="InterPro" id="IPR001789">
    <property type="entry name" value="Sig_transdc_resp-reg_receiver"/>
</dbReference>
<sequence length="223" mass="23339">MDVTMTLLLVDDEMLVRAGLKMVLDGNQGISVVGEAGDGLAAVQAVEALRPDVVLMDIRMPGMDGIEAAGRISALPQAPAVVMLTAFDTEDFVADALDAGAQGFLLKSAPPAELVDAVHAAARGELHFTPGVLRRVVGLAARTSQPRHEASVLAELSERELQVALGVADGLANAEIAEGLFLSLATVKTYLNRIFDKTGADSRVQLALLVERARLTGNLPAAH</sequence>
<dbReference type="PANTHER" id="PTHR43214">
    <property type="entry name" value="TWO-COMPONENT RESPONSE REGULATOR"/>
    <property type="match status" value="1"/>
</dbReference>
<keyword evidence="2" id="KW-0805">Transcription regulation</keyword>
<dbReference type="CDD" id="cd17535">
    <property type="entry name" value="REC_NarL-like"/>
    <property type="match status" value="1"/>
</dbReference>
<gene>
    <name evidence="8" type="ORF">FM114_12760</name>
</gene>
<dbReference type="EMBL" id="FUKQ01000047">
    <property type="protein sequence ID" value="SJN41445.1"/>
    <property type="molecule type" value="Genomic_DNA"/>
</dbReference>
<dbReference type="PROSITE" id="PS50110">
    <property type="entry name" value="RESPONSE_REGULATORY"/>
    <property type="match status" value="1"/>
</dbReference>